<protein>
    <recommendedName>
        <fullName evidence="4">Transmembrane protein</fullName>
    </recommendedName>
</protein>
<keyword evidence="1" id="KW-0812">Transmembrane</keyword>
<organism evidence="3">
    <name type="scientific">Aphanomyces invadans</name>
    <dbReference type="NCBI Taxonomy" id="157072"/>
    <lineage>
        <taxon>Eukaryota</taxon>
        <taxon>Sar</taxon>
        <taxon>Stramenopiles</taxon>
        <taxon>Oomycota</taxon>
        <taxon>Saprolegniomycetes</taxon>
        <taxon>Saprolegniales</taxon>
        <taxon>Verrucalvaceae</taxon>
        <taxon>Aphanomyces</taxon>
    </lineage>
</organism>
<evidence type="ECO:0008006" key="4">
    <source>
        <dbReference type="Google" id="ProtNLM"/>
    </source>
</evidence>
<dbReference type="AlphaFoldDB" id="A0A024TF22"/>
<dbReference type="EMBL" id="KI913998">
    <property type="protein sequence ID" value="ETV92614.1"/>
    <property type="molecule type" value="Genomic_DNA"/>
</dbReference>
<feature type="transmembrane region" description="Helical" evidence="1">
    <location>
        <begin position="61"/>
        <end position="82"/>
    </location>
</feature>
<evidence type="ECO:0000256" key="1">
    <source>
        <dbReference type="SAM" id="Phobius"/>
    </source>
</evidence>
<dbReference type="VEuPathDB" id="FungiDB:H310_13068"/>
<dbReference type="OrthoDB" id="10454921at2759"/>
<evidence type="ECO:0000256" key="2">
    <source>
        <dbReference type="SAM" id="SignalP"/>
    </source>
</evidence>
<reference evidence="3" key="1">
    <citation type="submission" date="2013-12" db="EMBL/GenBank/DDBJ databases">
        <title>The Genome Sequence of Aphanomyces invadans NJM9701.</title>
        <authorList>
            <consortium name="The Broad Institute Genomics Platform"/>
            <person name="Russ C."/>
            <person name="Tyler B."/>
            <person name="van West P."/>
            <person name="Dieguez-Uribeondo J."/>
            <person name="Young S.K."/>
            <person name="Zeng Q."/>
            <person name="Gargeya S."/>
            <person name="Fitzgerald M."/>
            <person name="Abouelleil A."/>
            <person name="Alvarado L."/>
            <person name="Chapman S.B."/>
            <person name="Gainer-Dewar J."/>
            <person name="Goldberg J."/>
            <person name="Griggs A."/>
            <person name="Gujja S."/>
            <person name="Hansen M."/>
            <person name="Howarth C."/>
            <person name="Imamovic A."/>
            <person name="Ireland A."/>
            <person name="Larimer J."/>
            <person name="McCowan C."/>
            <person name="Murphy C."/>
            <person name="Pearson M."/>
            <person name="Poon T.W."/>
            <person name="Priest M."/>
            <person name="Roberts A."/>
            <person name="Saif S."/>
            <person name="Shea T."/>
            <person name="Sykes S."/>
            <person name="Wortman J."/>
            <person name="Nusbaum C."/>
            <person name="Birren B."/>
        </authorList>
    </citation>
    <scope>NUCLEOTIDE SEQUENCE [LARGE SCALE GENOMIC DNA]</scope>
    <source>
        <strain evidence="3">NJM9701</strain>
    </source>
</reference>
<gene>
    <name evidence="3" type="ORF">H310_13068</name>
</gene>
<keyword evidence="1" id="KW-0472">Membrane</keyword>
<keyword evidence="1" id="KW-1133">Transmembrane helix</keyword>
<sequence length="108" mass="11317">MVPSYAASLLFAVIMVSIQSVASAEVNSSIVDNSNSTNFNVTGPVVTLPVSKSKEAGLPGVVYAGVAIGVVAVAGFFVECCLHKRNYWSKRSEINAGLNANLQSNRIV</sequence>
<name>A0A024TF22_9STRA</name>
<feature type="signal peptide" evidence="2">
    <location>
        <begin position="1"/>
        <end position="24"/>
    </location>
</feature>
<dbReference type="RefSeq" id="XP_008878650.1">
    <property type="nucleotide sequence ID" value="XM_008880428.1"/>
</dbReference>
<keyword evidence="2" id="KW-0732">Signal</keyword>
<proteinExistence type="predicted"/>
<accession>A0A024TF22</accession>
<evidence type="ECO:0000313" key="3">
    <source>
        <dbReference type="EMBL" id="ETV92614.1"/>
    </source>
</evidence>
<dbReference type="GeneID" id="20090118"/>
<feature type="chain" id="PRO_5001534241" description="Transmembrane protein" evidence="2">
    <location>
        <begin position="25"/>
        <end position="108"/>
    </location>
</feature>